<gene>
    <name evidence="1" type="ORF">WYH_01363</name>
</gene>
<evidence type="ECO:0000313" key="2">
    <source>
        <dbReference type="Proteomes" id="UP000034392"/>
    </source>
</evidence>
<sequence length="52" mass="5559">MDVLRAINAAKQAGLQDYRVEVAPDGTVSIVVGAPAGSEKRKRRKLNPPAML</sequence>
<dbReference type="AlphaFoldDB" id="A0A0F7KS71"/>
<dbReference type="Proteomes" id="UP000034392">
    <property type="component" value="Chromosome"/>
</dbReference>
<organism evidence="1 2">
    <name type="scientific">Croceibacterium atlanticum</name>
    <dbReference type="NCBI Taxonomy" id="1267766"/>
    <lineage>
        <taxon>Bacteria</taxon>
        <taxon>Pseudomonadati</taxon>
        <taxon>Pseudomonadota</taxon>
        <taxon>Alphaproteobacteria</taxon>
        <taxon>Sphingomonadales</taxon>
        <taxon>Erythrobacteraceae</taxon>
        <taxon>Croceibacterium</taxon>
    </lineage>
</organism>
<name>A0A0F7KS71_9SPHN</name>
<proteinExistence type="predicted"/>
<protein>
    <submittedName>
        <fullName evidence="1">Uncharacterized protein</fullName>
    </submittedName>
</protein>
<accession>A0A0F7KS71</accession>
<dbReference type="KEGG" id="aay:WYH_01363"/>
<reference evidence="1" key="1">
    <citation type="submission" date="2015-05" db="EMBL/GenBank/DDBJ databases">
        <title>The complete genome of Altererythrobacter atlanticus strain 26DY36.</title>
        <authorList>
            <person name="Wu Y.-H."/>
            <person name="Cheng H."/>
            <person name="Wu X.-W."/>
        </authorList>
    </citation>
    <scope>NUCLEOTIDE SEQUENCE [LARGE SCALE GENOMIC DNA]</scope>
    <source>
        <strain evidence="1">26DY36</strain>
    </source>
</reference>
<evidence type="ECO:0000313" key="1">
    <source>
        <dbReference type="EMBL" id="AKH42404.1"/>
    </source>
</evidence>
<keyword evidence="2" id="KW-1185">Reference proteome</keyword>
<dbReference type="EMBL" id="CP011452">
    <property type="protein sequence ID" value="AKH42404.1"/>
    <property type="molecule type" value="Genomic_DNA"/>
</dbReference>